<keyword evidence="3" id="KW-1185">Reference proteome</keyword>
<sequence>MKPLNSLSPALLCLAFATLAQPTAAAPLVSIGDNVDVFFNGSSSVRWSSNIFRDEDDEVDDIIWSLTPGFEVNLGRGVTNADLSLITRYEIRRYADLDELDTELFNIQLNGSYRTSRLDLSGSAYFREQKSSTGDINLNNDLVESDRLGGRLNAEYRFSPKFSLGSGISYSETEYKDPYDANFSDRERFTVPVDIFYELTPKVDLSIGYSYGETDVSGRPAITTGPPFNFILVPAANPYTTEDHFFNIGARGNLLPKLTGFFKVGYRLRDTDRPGSSQRGTLGIDSDLTWATTPKLTNRIALSRDFGVSGEGVSSENTSVSLTSNYSLNSYFAASVFADYTLREYINVDREENQYRLGARLTYTPNQYWSFGAGYTYSENDSDAVNRTYEDHSVDFTASLRY</sequence>
<accession>A0A317ZNC4</accession>
<dbReference type="InParanoid" id="A0A317ZNC4"/>
<gene>
    <name evidence="2" type="ORF">DDZ13_02100</name>
</gene>
<evidence type="ECO:0000313" key="3">
    <source>
        <dbReference type="Proteomes" id="UP000247099"/>
    </source>
</evidence>
<comment type="caution">
    <text evidence="2">The sequence shown here is derived from an EMBL/GenBank/DDBJ whole genome shotgun (WGS) entry which is preliminary data.</text>
</comment>
<dbReference type="SUPFAM" id="SSF56935">
    <property type="entry name" value="Porins"/>
    <property type="match status" value="1"/>
</dbReference>
<dbReference type="AlphaFoldDB" id="A0A317ZNC4"/>
<evidence type="ECO:0008006" key="4">
    <source>
        <dbReference type="Google" id="ProtNLM"/>
    </source>
</evidence>
<feature type="chain" id="PRO_5016279723" description="TIGR03016 family PEP-CTERM system-associated outer membrane protein" evidence="1">
    <location>
        <begin position="26"/>
        <end position="402"/>
    </location>
</feature>
<dbReference type="Pfam" id="PF10082">
    <property type="entry name" value="BBP2_2"/>
    <property type="match status" value="1"/>
</dbReference>
<dbReference type="Proteomes" id="UP000247099">
    <property type="component" value="Unassembled WGS sequence"/>
</dbReference>
<keyword evidence="1" id="KW-0732">Signal</keyword>
<protein>
    <recommendedName>
        <fullName evidence="4">TIGR03016 family PEP-CTERM system-associated outer membrane protein</fullName>
    </recommendedName>
</protein>
<dbReference type="EMBL" id="QHJQ01000001">
    <property type="protein sequence ID" value="PXA05687.1"/>
    <property type="molecule type" value="Genomic_DNA"/>
</dbReference>
<organism evidence="2 3">
    <name type="scientific">Coraliomargarita sinensis</name>
    <dbReference type="NCBI Taxonomy" id="2174842"/>
    <lineage>
        <taxon>Bacteria</taxon>
        <taxon>Pseudomonadati</taxon>
        <taxon>Verrucomicrobiota</taxon>
        <taxon>Opitutia</taxon>
        <taxon>Puniceicoccales</taxon>
        <taxon>Coraliomargaritaceae</taxon>
        <taxon>Coraliomargarita</taxon>
    </lineage>
</organism>
<feature type="signal peptide" evidence="1">
    <location>
        <begin position="1"/>
        <end position="25"/>
    </location>
</feature>
<reference evidence="2 3" key="1">
    <citation type="submission" date="2018-05" db="EMBL/GenBank/DDBJ databases">
        <title>Coraliomargarita sinensis sp. nov., isolated from a marine solar saltern.</title>
        <authorList>
            <person name="Zhou L.Y."/>
        </authorList>
    </citation>
    <scope>NUCLEOTIDE SEQUENCE [LARGE SCALE GENOMIC DNA]</scope>
    <source>
        <strain evidence="2 3">WN38</strain>
    </source>
</reference>
<dbReference type="OrthoDB" id="179373at2"/>
<name>A0A317ZNC4_9BACT</name>
<evidence type="ECO:0000256" key="1">
    <source>
        <dbReference type="SAM" id="SignalP"/>
    </source>
</evidence>
<evidence type="ECO:0000313" key="2">
    <source>
        <dbReference type="EMBL" id="PXA05687.1"/>
    </source>
</evidence>
<dbReference type="InterPro" id="IPR018759">
    <property type="entry name" value="BBP2_2"/>
</dbReference>
<proteinExistence type="predicted"/>
<dbReference type="Gene3D" id="2.40.160.60">
    <property type="entry name" value="Outer membrane protein transport protein (OMPP1/FadL/TodX)"/>
    <property type="match status" value="1"/>
</dbReference>